<dbReference type="EMBL" id="JACHIG010000003">
    <property type="protein sequence ID" value="MBB5032156.1"/>
    <property type="molecule type" value="Genomic_DNA"/>
</dbReference>
<dbReference type="RefSeq" id="WP_184339095.1">
    <property type="nucleotide sequence ID" value="NZ_JACHIG010000003.1"/>
</dbReference>
<sequence length="140" mass="15737">MNNITLPSTHNKFVGYLLWIFGFTGAHRFYFGKPKTGILWFLTGGLFLVGWIVDLFLIPGMDREADRRFVPGHLEYSLAWIFLTFLGVFGVHRFYMGKWGTGLLYLFTGGGLLIGIIYDFCTLNTQISNLNAAGRQASAA</sequence>
<dbReference type="AlphaFoldDB" id="A0A7W7Y9L8"/>
<feature type="transmembrane region" description="Helical" evidence="5">
    <location>
        <begin position="13"/>
        <end position="31"/>
    </location>
</feature>
<proteinExistence type="predicted"/>
<keyword evidence="4 5" id="KW-0472">Membrane</keyword>
<protein>
    <submittedName>
        <fullName evidence="7">TM2 domain-containing membrane protein YozV</fullName>
    </submittedName>
</protein>
<feature type="transmembrane region" description="Helical" evidence="5">
    <location>
        <begin position="102"/>
        <end position="120"/>
    </location>
</feature>
<evidence type="ECO:0000313" key="8">
    <source>
        <dbReference type="Proteomes" id="UP000590740"/>
    </source>
</evidence>
<evidence type="ECO:0000256" key="1">
    <source>
        <dbReference type="ARBA" id="ARBA00004141"/>
    </source>
</evidence>
<keyword evidence="3 5" id="KW-1133">Transmembrane helix</keyword>
<keyword evidence="2 5" id="KW-0812">Transmembrane</keyword>
<dbReference type="InterPro" id="IPR050932">
    <property type="entry name" value="TM2D1-3-like"/>
</dbReference>
<keyword evidence="8" id="KW-1185">Reference proteome</keyword>
<comment type="subcellular location">
    <subcellularLocation>
        <location evidence="1">Membrane</location>
        <topology evidence="1">Multi-pass membrane protein</topology>
    </subcellularLocation>
</comment>
<evidence type="ECO:0000256" key="2">
    <source>
        <dbReference type="ARBA" id="ARBA00022692"/>
    </source>
</evidence>
<evidence type="ECO:0000256" key="5">
    <source>
        <dbReference type="SAM" id="Phobius"/>
    </source>
</evidence>
<evidence type="ECO:0000259" key="6">
    <source>
        <dbReference type="Pfam" id="PF05154"/>
    </source>
</evidence>
<evidence type="ECO:0000256" key="4">
    <source>
        <dbReference type="ARBA" id="ARBA00023136"/>
    </source>
</evidence>
<feature type="domain" description="TM2" evidence="6">
    <location>
        <begin position="9"/>
        <end position="56"/>
    </location>
</feature>
<evidence type="ECO:0000313" key="7">
    <source>
        <dbReference type="EMBL" id="MBB5032156.1"/>
    </source>
</evidence>
<dbReference type="InterPro" id="IPR007829">
    <property type="entry name" value="TM2"/>
</dbReference>
<evidence type="ECO:0000256" key="3">
    <source>
        <dbReference type="ARBA" id="ARBA00022989"/>
    </source>
</evidence>
<organism evidence="7 8">
    <name type="scientific">Prosthecobacter vanneervenii</name>
    <dbReference type="NCBI Taxonomy" id="48466"/>
    <lineage>
        <taxon>Bacteria</taxon>
        <taxon>Pseudomonadati</taxon>
        <taxon>Verrucomicrobiota</taxon>
        <taxon>Verrucomicrobiia</taxon>
        <taxon>Verrucomicrobiales</taxon>
        <taxon>Verrucomicrobiaceae</taxon>
        <taxon>Prosthecobacter</taxon>
    </lineage>
</organism>
<feature type="domain" description="TM2" evidence="6">
    <location>
        <begin position="76"/>
        <end position="120"/>
    </location>
</feature>
<gene>
    <name evidence="7" type="ORF">HNQ65_001733</name>
</gene>
<dbReference type="Proteomes" id="UP000590740">
    <property type="component" value="Unassembled WGS sequence"/>
</dbReference>
<dbReference type="Pfam" id="PF05154">
    <property type="entry name" value="TM2"/>
    <property type="match status" value="2"/>
</dbReference>
<accession>A0A7W7Y9L8</accession>
<feature type="transmembrane region" description="Helical" evidence="5">
    <location>
        <begin position="78"/>
        <end position="95"/>
    </location>
</feature>
<name>A0A7W7Y9L8_9BACT</name>
<dbReference type="GO" id="GO:0016020">
    <property type="term" value="C:membrane"/>
    <property type="evidence" value="ECO:0007669"/>
    <property type="project" value="UniProtKB-SubCell"/>
</dbReference>
<comment type="caution">
    <text evidence="7">The sequence shown here is derived from an EMBL/GenBank/DDBJ whole genome shotgun (WGS) entry which is preliminary data.</text>
</comment>
<feature type="transmembrane region" description="Helical" evidence="5">
    <location>
        <begin position="38"/>
        <end position="58"/>
    </location>
</feature>
<dbReference type="PANTHER" id="PTHR21016">
    <property type="entry name" value="BETA-AMYLOID BINDING PROTEIN-RELATED"/>
    <property type="match status" value="1"/>
</dbReference>
<dbReference type="PANTHER" id="PTHR21016:SF25">
    <property type="entry name" value="TM2 DOMAIN-CONTAINING PROTEIN DDB_G0277895-RELATED"/>
    <property type="match status" value="1"/>
</dbReference>
<reference evidence="7 8" key="1">
    <citation type="submission" date="2020-08" db="EMBL/GenBank/DDBJ databases">
        <title>Genomic Encyclopedia of Type Strains, Phase IV (KMG-IV): sequencing the most valuable type-strain genomes for metagenomic binning, comparative biology and taxonomic classification.</title>
        <authorList>
            <person name="Goeker M."/>
        </authorList>
    </citation>
    <scope>NUCLEOTIDE SEQUENCE [LARGE SCALE GENOMIC DNA]</scope>
    <source>
        <strain evidence="7 8">DSM 12252</strain>
    </source>
</reference>